<dbReference type="InterPro" id="IPR036661">
    <property type="entry name" value="Luciferase-like_sf"/>
</dbReference>
<dbReference type="PANTHER" id="PTHR30011">
    <property type="entry name" value="ALKANESULFONATE MONOOXYGENASE-RELATED"/>
    <property type="match status" value="1"/>
</dbReference>
<keyword evidence="3" id="KW-0560">Oxidoreductase</keyword>
<dbReference type="EMBL" id="BLAF01000023">
    <property type="protein sequence ID" value="GES21463.1"/>
    <property type="molecule type" value="Genomic_DNA"/>
</dbReference>
<dbReference type="OrthoDB" id="8320141at2"/>
<evidence type="ECO:0000256" key="3">
    <source>
        <dbReference type="ARBA" id="ARBA00023002"/>
    </source>
</evidence>
<dbReference type="AlphaFoldDB" id="A0A5M3XQL7"/>
<reference evidence="6 7" key="1">
    <citation type="submission" date="2019-10" db="EMBL/GenBank/DDBJ databases">
        <title>Whole genome shotgun sequence of Acrocarpospora pleiomorpha NBRC 16267.</title>
        <authorList>
            <person name="Ichikawa N."/>
            <person name="Kimura A."/>
            <person name="Kitahashi Y."/>
            <person name="Komaki H."/>
            <person name="Oguchi A."/>
        </authorList>
    </citation>
    <scope>NUCLEOTIDE SEQUENCE [LARGE SCALE GENOMIC DNA]</scope>
    <source>
        <strain evidence="6 7">NBRC 16267</strain>
    </source>
</reference>
<comment type="caution">
    <text evidence="6">The sequence shown here is derived from an EMBL/GenBank/DDBJ whole genome shotgun (WGS) entry which is preliminary data.</text>
</comment>
<dbReference type="GO" id="GO:0004497">
    <property type="term" value="F:monooxygenase activity"/>
    <property type="evidence" value="ECO:0007669"/>
    <property type="project" value="UniProtKB-KW"/>
</dbReference>
<evidence type="ECO:0000259" key="5">
    <source>
        <dbReference type="Pfam" id="PF00296"/>
    </source>
</evidence>
<evidence type="ECO:0000256" key="2">
    <source>
        <dbReference type="ARBA" id="ARBA00022643"/>
    </source>
</evidence>
<keyword evidence="1" id="KW-0285">Flavoprotein</keyword>
<proteinExistence type="predicted"/>
<dbReference type="Pfam" id="PF00296">
    <property type="entry name" value="Bac_luciferase"/>
    <property type="match status" value="1"/>
</dbReference>
<name>A0A5M3XQL7_9ACTN</name>
<keyword evidence="4" id="KW-0503">Monooxygenase</keyword>
<accession>A0A5M3XQL7</accession>
<feature type="domain" description="Luciferase-like" evidence="5">
    <location>
        <begin position="17"/>
        <end position="245"/>
    </location>
</feature>
<keyword evidence="2" id="KW-0288">FMN</keyword>
<dbReference type="RefSeq" id="WP_155346448.1">
    <property type="nucleotide sequence ID" value="NZ_BAAAHM010000019.1"/>
</dbReference>
<dbReference type="SUPFAM" id="SSF51679">
    <property type="entry name" value="Bacterial luciferase-like"/>
    <property type="match status" value="1"/>
</dbReference>
<dbReference type="InterPro" id="IPR011251">
    <property type="entry name" value="Luciferase-like_dom"/>
</dbReference>
<dbReference type="GO" id="GO:0016705">
    <property type="term" value="F:oxidoreductase activity, acting on paired donors, with incorporation or reduction of molecular oxygen"/>
    <property type="evidence" value="ECO:0007669"/>
    <property type="project" value="InterPro"/>
</dbReference>
<keyword evidence="7" id="KW-1185">Reference proteome</keyword>
<dbReference type="Proteomes" id="UP000377595">
    <property type="component" value="Unassembled WGS sequence"/>
</dbReference>
<evidence type="ECO:0000256" key="4">
    <source>
        <dbReference type="ARBA" id="ARBA00023033"/>
    </source>
</evidence>
<evidence type="ECO:0000256" key="1">
    <source>
        <dbReference type="ARBA" id="ARBA00022630"/>
    </source>
</evidence>
<evidence type="ECO:0000313" key="7">
    <source>
        <dbReference type="Proteomes" id="UP000377595"/>
    </source>
</evidence>
<dbReference type="InterPro" id="IPR051260">
    <property type="entry name" value="Diverse_substr_monoxygenases"/>
</dbReference>
<dbReference type="PANTHER" id="PTHR30011:SF16">
    <property type="entry name" value="C2H2 FINGER DOMAIN TRANSCRIPTION FACTOR (EUROFUNG)-RELATED"/>
    <property type="match status" value="1"/>
</dbReference>
<evidence type="ECO:0000313" key="6">
    <source>
        <dbReference type="EMBL" id="GES21463.1"/>
    </source>
</evidence>
<organism evidence="6 7">
    <name type="scientific">Acrocarpospora pleiomorpha</name>
    <dbReference type="NCBI Taxonomy" id="90975"/>
    <lineage>
        <taxon>Bacteria</taxon>
        <taxon>Bacillati</taxon>
        <taxon>Actinomycetota</taxon>
        <taxon>Actinomycetes</taxon>
        <taxon>Streptosporangiales</taxon>
        <taxon>Streptosporangiaceae</taxon>
        <taxon>Acrocarpospora</taxon>
    </lineage>
</organism>
<sequence length="310" mass="32680">MTDHRFVVGLRLDDPAAPAEIAWHRRTALRAESAGFDFVLIDDAYAGGGHGVGLDPVMLAARIAAATSRIGVIAAATTTFAEPLVISSGLATLDHLSDGRAGWLVITSPTAAQAELHGAGTRPEAELWEEAGEVVDVVGRLWDSWEDDAVIRDVSTGRYLDRRRLHRVGYAGSAFSIEGPSITPRPPQGHPVVAVRADSGGDGVIAQADVIIIDVDPAAPIHTITRRVDEVVARSGRRRHLIRVLGELPAGGAEGVDRLAGSGALDGVILPVDGEPARRDSALPPRATLRERFGLARPANRYATGRSAAP</sequence>
<dbReference type="Gene3D" id="3.20.20.30">
    <property type="entry name" value="Luciferase-like domain"/>
    <property type="match status" value="1"/>
</dbReference>
<gene>
    <name evidence="6" type="ORF">Aple_043590</name>
</gene>
<protein>
    <recommendedName>
        <fullName evidence="5">Luciferase-like domain-containing protein</fullName>
    </recommendedName>
</protein>